<dbReference type="InterPro" id="IPR043128">
    <property type="entry name" value="Rev_trsase/Diguanyl_cyclase"/>
</dbReference>
<comment type="similarity">
    <text evidence="1">Belongs to the beta type-B retroviral polymerase family. HERV class-II K(HML-2) pol subfamily.</text>
</comment>
<dbReference type="EC" id="3.1.26.4" evidence="2"/>
<name>A0A8C8R558_9SAUR</name>
<dbReference type="Pfam" id="PF00077">
    <property type="entry name" value="RVP"/>
    <property type="match status" value="1"/>
</dbReference>
<evidence type="ECO:0000313" key="7">
    <source>
        <dbReference type="Proteomes" id="UP000694393"/>
    </source>
</evidence>
<dbReference type="PROSITE" id="PS50878">
    <property type="entry name" value="RT_POL"/>
    <property type="match status" value="1"/>
</dbReference>
<accession>A0A8C8R558</accession>
<organism evidence="6 7">
    <name type="scientific">Pelusios castaneus</name>
    <name type="common">West African mud turtle</name>
    <dbReference type="NCBI Taxonomy" id="367368"/>
    <lineage>
        <taxon>Eukaryota</taxon>
        <taxon>Metazoa</taxon>
        <taxon>Chordata</taxon>
        <taxon>Craniata</taxon>
        <taxon>Vertebrata</taxon>
        <taxon>Euteleostomi</taxon>
        <taxon>Archelosauria</taxon>
        <taxon>Testudinata</taxon>
        <taxon>Testudines</taxon>
        <taxon>Pleurodira</taxon>
        <taxon>Pelomedusidae</taxon>
        <taxon>Pelusios</taxon>
    </lineage>
</organism>
<evidence type="ECO:0000256" key="3">
    <source>
        <dbReference type="ARBA" id="ARBA00022801"/>
    </source>
</evidence>
<dbReference type="GO" id="GO:0006508">
    <property type="term" value="P:proteolysis"/>
    <property type="evidence" value="ECO:0007669"/>
    <property type="project" value="InterPro"/>
</dbReference>
<dbReference type="InterPro" id="IPR001995">
    <property type="entry name" value="Peptidase_A2_cat"/>
</dbReference>
<reference evidence="6" key="2">
    <citation type="submission" date="2025-09" db="UniProtKB">
        <authorList>
            <consortium name="Ensembl"/>
        </authorList>
    </citation>
    <scope>IDENTIFICATION</scope>
</reference>
<evidence type="ECO:0000313" key="6">
    <source>
        <dbReference type="Ensembl" id="ENSPCEP00000000217.1"/>
    </source>
</evidence>
<keyword evidence="3" id="KW-0378">Hydrolase</keyword>
<dbReference type="Gene3D" id="3.10.10.10">
    <property type="entry name" value="HIV Type 1 Reverse Transcriptase, subunit A, domain 1"/>
    <property type="match status" value="1"/>
</dbReference>
<dbReference type="PANTHER" id="PTHR33064">
    <property type="entry name" value="POL PROTEIN"/>
    <property type="match status" value="1"/>
</dbReference>
<dbReference type="InterPro" id="IPR021109">
    <property type="entry name" value="Peptidase_aspartic_dom_sf"/>
</dbReference>
<dbReference type="SUPFAM" id="SSF50630">
    <property type="entry name" value="Acid proteases"/>
    <property type="match status" value="1"/>
</dbReference>
<dbReference type="PANTHER" id="PTHR33064:SF37">
    <property type="entry name" value="RIBONUCLEASE H"/>
    <property type="match status" value="1"/>
</dbReference>
<dbReference type="Proteomes" id="UP000694393">
    <property type="component" value="Unplaced"/>
</dbReference>
<evidence type="ECO:0000259" key="5">
    <source>
        <dbReference type="PROSITE" id="PS50878"/>
    </source>
</evidence>
<dbReference type="Ensembl" id="ENSPCET00000000224.1">
    <property type="protein sequence ID" value="ENSPCEP00000000217.1"/>
    <property type="gene ID" value="ENSPCEG00000000200.1"/>
</dbReference>
<feature type="domain" description="Peptidase A2" evidence="4">
    <location>
        <begin position="11"/>
        <end position="82"/>
    </location>
</feature>
<feature type="domain" description="Reverse transcriptase" evidence="5">
    <location>
        <begin position="193"/>
        <end position="383"/>
    </location>
</feature>
<dbReference type="AlphaFoldDB" id="A0A8C8R558"/>
<proteinExistence type="inferred from homology"/>
<sequence>MVEVKIGTQTIPCLVDTGAQYSVMPARIAVPTKSAITIVGATGVPEKRYLMSAREVNIADRTITHQFLYVPECPVPLLGRDLLSKLQAQIHFQPDGLVSLQLGSREPPATICLVTPLAEEWRLHQSSAEEVNLLWERMGVPGVWAEDNPPARARYAIPVIVELKPGSQPVSIRQYPIPRVALQTIHQHLSRLYRFGILKRTQSPWNTPLLPVKKPGTQDYRPVQDLRGVNQATVTIHPVVPNPYVLLGIIPQTVAYFSVLDLKDAFFSIPLAPQSQNLFAFTWEDPSTGTRSQYTWTRLVQGFKNSPTIFGEALTRDLLPFRATTSATLLQYVDDLLLGTETREECLQATRSLLLHLCERGYRVSKKKAQLCQTSVRYLGFIISQGQRQLSEERKANHLRRGRY</sequence>
<reference evidence="6" key="1">
    <citation type="submission" date="2025-08" db="UniProtKB">
        <authorList>
            <consortium name="Ensembl"/>
        </authorList>
    </citation>
    <scope>IDENTIFICATION</scope>
</reference>
<dbReference type="Gene3D" id="3.30.70.270">
    <property type="match status" value="1"/>
</dbReference>
<dbReference type="InterPro" id="IPR001969">
    <property type="entry name" value="Aspartic_peptidase_AS"/>
</dbReference>
<dbReference type="InterPro" id="IPR018061">
    <property type="entry name" value="Retropepsins"/>
</dbReference>
<dbReference type="SUPFAM" id="SSF56672">
    <property type="entry name" value="DNA/RNA polymerases"/>
    <property type="match status" value="1"/>
</dbReference>
<dbReference type="CDD" id="cd03715">
    <property type="entry name" value="RT_ZFREV_like"/>
    <property type="match status" value="1"/>
</dbReference>
<dbReference type="GO" id="GO:0004523">
    <property type="term" value="F:RNA-DNA hybrid ribonuclease activity"/>
    <property type="evidence" value="ECO:0007669"/>
    <property type="project" value="UniProtKB-EC"/>
</dbReference>
<dbReference type="GO" id="GO:0004190">
    <property type="term" value="F:aspartic-type endopeptidase activity"/>
    <property type="evidence" value="ECO:0007669"/>
    <property type="project" value="InterPro"/>
</dbReference>
<dbReference type="PROSITE" id="PS50175">
    <property type="entry name" value="ASP_PROT_RETROV"/>
    <property type="match status" value="1"/>
</dbReference>
<keyword evidence="7" id="KW-1185">Reference proteome</keyword>
<evidence type="ECO:0000256" key="2">
    <source>
        <dbReference type="ARBA" id="ARBA00012180"/>
    </source>
</evidence>
<dbReference type="Pfam" id="PF00078">
    <property type="entry name" value="RVT_1"/>
    <property type="match status" value="1"/>
</dbReference>
<dbReference type="Gene3D" id="2.40.70.10">
    <property type="entry name" value="Acid Proteases"/>
    <property type="match status" value="1"/>
</dbReference>
<dbReference type="InterPro" id="IPR043502">
    <property type="entry name" value="DNA/RNA_pol_sf"/>
</dbReference>
<evidence type="ECO:0000256" key="1">
    <source>
        <dbReference type="ARBA" id="ARBA00010879"/>
    </source>
</evidence>
<dbReference type="InterPro" id="IPR000477">
    <property type="entry name" value="RT_dom"/>
</dbReference>
<dbReference type="InterPro" id="IPR051320">
    <property type="entry name" value="Viral_Replic_Matur_Polypro"/>
</dbReference>
<dbReference type="PROSITE" id="PS00141">
    <property type="entry name" value="ASP_PROTEASE"/>
    <property type="match status" value="1"/>
</dbReference>
<evidence type="ECO:0000259" key="4">
    <source>
        <dbReference type="PROSITE" id="PS50175"/>
    </source>
</evidence>
<protein>
    <recommendedName>
        <fullName evidence="2">ribonuclease H</fullName>
        <ecNumber evidence="2">3.1.26.4</ecNumber>
    </recommendedName>
</protein>